<evidence type="ECO:0000313" key="2">
    <source>
        <dbReference type="EMBL" id="MBE6420669.1"/>
    </source>
</evidence>
<evidence type="ECO:0000313" key="3">
    <source>
        <dbReference type="Proteomes" id="UP000725649"/>
    </source>
</evidence>
<accession>A0A928HDQ0</accession>
<evidence type="ECO:0000256" key="1">
    <source>
        <dbReference type="SAM" id="SignalP"/>
    </source>
</evidence>
<dbReference type="EMBL" id="SUVG01000001">
    <property type="protein sequence ID" value="MBE6420669.1"/>
    <property type="molecule type" value="Genomic_DNA"/>
</dbReference>
<feature type="chain" id="PRO_5037011894" evidence="1">
    <location>
        <begin position="24"/>
        <end position="146"/>
    </location>
</feature>
<keyword evidence="1" id="KW-0732">Signal</keyword>
<feature type="signal peptide" evidence="1">
    <location>
        <begin position="1"/>
        <end position="23"/>
    </location>
</feature>
<gene>
    <name evidence="2" type="ORF">E7027_00750</name>
</gene>
<proteinExistence type="predicted"/>
<sequence>MKKLSLLLLVVAFVLGTGIFAQAQTPAPVVPKLTVEEYKANPDKVYVIMFTAVGCQPCRKAKQELLPELMQTFATNKYKGKVGVYTVDITRGFLEGVPFEWSEGVLLLPTFRVLHNKANLYTTSGYSLDKKETIKKNILETVDSKM</sequence>
<reference evidence="2" key="1">
    <citation type="submission" date="2019-04" db="EMBL/GenBank/DDBJ databases">
        <title>Evolution of Biomass-Degrading Anaerobic Consortia Revealed by Metagenomics.</title>
        <authorList>
            <person name="Peng X."/>
        </authorList>
    </citation>
    <scope>NUCLEOTIDE SEQUENCE</scope>
    <source>
        <strain evidence="2">SIG66</strain>
    </source>
</reference>
<dbReference type="InterPro" id="IPR036249">
    <property type="entry name" value="Thioredoxin-like_sf"/>
</dbReference>
<protein>
    <submittedName>
        <fullName evidence="2">Thioredoxin family protein</fullName>
    </submittedName>
</protein>
<name>A0A928HDQ0_9BACT</name>
<dbReference type="Proteomes" id="UP000725649">
    <property type="component" value="Unassembled WGS sequence"/>
</dbReference>
<organism evidence="2 3">
    <name type="scientific">Candidatus Avelusimicrobium gallicola</name>
    <dbReference type="NCBI Taxonomy" id="2562704"/>
    <lineage>
        <taxon>Bacteria</taxon>
        <taxon>Pseudomonadati</taxon>
        <taxon>Elusimicrobiota</taxon>
        <taxon>Elusimicrobia</taxon>
        <taxon>Elusimicrobiales</taxon>
        <taxon>Elusimicrobiaceae</taxon>
        <taxon>Candidatus Avelusimicrobium</taxon>
    </lineage>
</organism>
<dbReference type="AlphaFoldDB" id="A0A928HDQ0"/>
<dbReference type="SUPFAM" id="SSF52833">
    <property type="entry name" value="Thioredoxin-like"/>
    <property type="match status" value="1"/>
</dbReference>
<dbReference type="Gene3D" id="3.40.30.10">
    <property type="entry name" value="Glutaredoxin"/>
    <property type="match status" value="1"/>
</dbReference>
<comment type="caution">
    <text evidence="2">The sequence shown here is derived from an EMBL/GenBank/DDBJ whole genome shotgun (WGS) entry which is preliminary data.</text>
</comment>